<feature type="transmembrane region" description="Helical" evidence="1">
    <location>
        <begin position="151"/>
        <end position="170"/>
    </location>
</feature>
<dbReference type="Pfam" id="PF10324">
    <property type="entry name" value="7TM_GPCR_Srw"/>
    <property type="match status" value="1"/>
</dbReference>
<dbReference type="InterPro" id="IPR053219">
    <property type="entry name" value="GPCR_Dmsr-1"/>
</dbReference>
<evidence type="ECO:0000313" key="2">
    <source>
        <dbReference type="EMBL" id="CAL7949227.1"/>
    </source>
</evidence>
<proteinExistence type="predicted"/>
<evidence type="ECO:0008006" key="4">
    <source>
        <dbReference type="Google" id="ProtNLM"/>
    </source>
</evidence>
<dbReference type="InterPro" id="IPR019427">
    <property type="entry name" value="7TM_GPCR_serpentine_rcpt_Srw"/>
</dbReference>
<organism evidence="2 3">
    <name type="scientific">Xylocopa violacea</name>
    <name type="common">Violet carpenter bee</name>
    <name type="synonym">Apis violacea</name>
    <dbReference type="NCBI Taxonomy" id="135666"/>
    <lineage>
        <taxon>Eukaryota</taxon>
        <taxon>Metazoa</taxon>
        <taxon>Ecdysozoa</taxon>
        <taxon>Arthropoda</taxon>
        <taxon>Hexapoda</taxon>
        <taxon>Insecta</taxon>
        <taxon>Pterygota</taxon>
        <taxon>Neoptera</taxon>
        <taxon>Endopterygota</taxon>
        <taxon>Hymenoptera</taxon>
        <taxon>Apocrita</taxon>
        <taxon>Aculeata</taxon>
        <taxon>Apoidea</taxon>
        <taxon>Anthophila</taxon>
        <taxon>Apidae</taxon>
        <taxon>Xylocopa</taxon>
        <taxon>Xylocopa</taxon>
    </lineage>
</organism>
<keyword evidence="3" id="KW-1185">Reference proteome</keyword>
<dbReference type="PANTHER" id="PTHR46273:SF4">
    <property type="entry name" value="AT19640P"/>
    <property type="match status" value="1"/>
</dbReference>
<gene>
    <name evidence="2" type="ORF">XYLVIOL_LOCUS9284</name>
</gene>
<dbReference type="PANTHER" id="PTHR46273">
    <property type="entry name" value="MYOSUPPRESSIN RECEPTOR 1, ISOFORM B-RELATED"/>
    <property type="match status" value="1"/>
</dbReference>
<evidence type="ECO:0000313" key="3">
    <source>
        <dbReference type="Proteomes" id="UP001642520"/>
    </source>
</evidence>
<accession>A0ABP1P7N2</accession>
<keyword evidence="1" id="KW-0472">Membrane</keyword>
<dbReference type="EMBL" id="CAXAJV020001299">
    <property type="protein sequence ID" value="CAL7949227.1"/>
    <property type="molecule type" value="Genomic_DNA"/>
</dbReference>
<keyword evidence="1" id="KW-0812">Transmembrane</keyword>
<dbReference type="Proteomes" id="UP001642520">
    <property type="component" value="Unassembled WGS sequence"/>
</dbReference>
<reference evidence="2 3" key="1">
    <citation type="submission" date="2024-08" db="EMBL/GenBank/DDBJ databases">
        <authorList>
            <person name="Will J Nash"/>
            <person name="Angela Man"/>
            <person name="Seanna McTaggart"/>
            <person name="Kendall Baker"/>
            <person name="Tom Barker"/>
            <person name="Leah Catchpole"/>
            <person name="Alex Durrant"/>
            <person name="Karim Gharbi"/>
            <person name="Naomi Irish"/>
            <person name="Gemy Kaithakottil"/>
            <person name="Debby Ku"/>
            <person name="Aaliyah Providence"/>
            <person name="Felix Shaw"/>
            <person name="David Swarbreck"/>
            <person name="Chris Watkins"/>
            <person name="Ann M. McCartney"/>
            <person name="Giulio Formenti"/>
            <person name="Alice Mouton"/>
            <person name="Noel Vella"/>
            <person name="Bjorn M von Reumont"/>
            <person name="Adriana Vella"/>
            <person name="Wilfried Haerty"/>
        </authorList>
    </citation>
    <scope>NUCLEOTIDE SEQUENCE [LARGE SCALE GENOMIC DNA]</scope>
</reference>
<sequence length="211" mass="24319">MTTDIRKQVNTKNGSLVGNATITSFYCEQLTKMAKNRSVLKEIIIWIHNVVIKFSSCLNLTIISSQLRQVLVKTKRRKRRYKNIRIKNLKRKRDLRFVNRNKQPDENMKTLIVVLSLFLLTDLPQGILGFLTTMQHGRELYQSCCLMLDAVSDILSLVNSAVSVSLYCAIDNKFKATFSKFVCRKQQETPTNTRPKQVVAQITRNFNETSV</sequence>
<name>A0ABP1P7N2_XYLVO</name>
<evidence type="ECO:0000256" key="1">
    <source>
        <dbReference type="SAM" id="Phobius"/>
    </source>
</evidence>
<keyword evidence="1" id="KW-1133">Transmembrane helix</keyword>
<comment type="caution">
    <text evidence="2">The sequence shown here is derived from an EMBL/GenBank/DDBJ whole genome shotgun (WGS) entry which is preliminary data.</text>
</comment>
<protein>
    <recommendedName>
        <fullName evidence="4">G-protein coupled receptors family 1 profile domain-containing protein</fullName>
    </recommendedName>
</protein>
<dbReference type="SUPFAM" id="SSF81321">
    <property type="entry name" value="Family A G protein-coupled receptor-like"/>
    <property type="match status" value="1"/>
</dbReference>
<dbReference type="Gene3D" id="1.20.1070.10">
    <property type="entry name" value="Rhodopsin 7-helix transmembrane proteins"/>
    <property type="match status" value="1"/>
</dbReference>
<feature type="transmembrane region" description="Helical" evidence="1">
    <location>
        <begin position="110"/>
        <end position="131"/>
    </location>
</feature>